<dbReference type="InterPro" id="IPR013108">
    <property type="entry name" value="Amidohydro_3"/>
</dbReference>
<dbReference type="Gene3D" id="2.30.40.10">
    <property type="entry name" value="Urease, subunit C, domain 1"/>
    <property type="match status" value="1"/>
</dbReference>
<dbReference type="RefSeq" id="WP_102048063.1">
    <property type="nucleotide sequence ID" value="NZ_OBMR01000008.1"/>
</dbReference>
<dbReference type="GO" id="GO:0016810">
    <property type="term" value="F:hydrolase activity, acting on carbon-nitrogen (but not peptide) bonds"/>
    <property type="evidence" value="ECO:0007669"/>
    <property type="project" value="InterPro"/>
</dbReference>
<dbReference type="AlphaFoldDB" id="A0A285SJJ9"/>
<feature type="domain" description="Amidohydrolase 3" evidence="1">
    <location>
        <begin position="96"/>
        <end position="437"/>
    </location>
</feature>
<organism evidence="2 3">
    <name type="scientific">Pseudobutyrivibrio ruminis DSM 9787</name>
    <dbReference type="NCBI Taxonomy" id="1123011"/>
    <lineage>
        <taxon>Bacteria</taxon>
        <taxon>Bacillati</taxon>
        <taxon>Bacillota</taxon>
        <taxon>Clostridia</taxon>
        <taxon>Lachnospirales</taxon>
        <taxon>Lachnospiraceae</taxon>
        <taxon>Pseudobutyrivibrio</taxon>
    </lineage>
</organism>
<dbReference type="Gene3D" id="3.20.20.140">
    <property type="entry name" value="Metal-dependent hydrolases"/>
    <property type="match status" value="1"/>
</dbReference>
<evidence type="ECO:0000313" key="3">
    <source>
        <dbReference type="Proteomes" id="UP000219563"/>
    </source>
</evidence>
<dbReference type="InterPro" id="IPR011059">
    <property type="entry name" value="Metal-dep_hydrolase_composite"/>
</dbReference>
<evidence type="ECO:0000313" key="2">
    <source>
        <dbReference type="EMBL" id="SOC08054.1"/>
    </source>
</evidence>
<name>A0A285SJJ9_9FIRM</name>
<dbReference type="Proteomes" id="UP000219563">
    <property type="component" value="Unassembled WGS sequence"/>
</dbReference>
<protein>
    <recommendedName>
        <fullName evidence="1">Amidohydrolase 3 domain-containing protein</fullName>
    </recommendedName>
</protein>
<sequence length="439" mass="49287">MSKYADTIIISDSIFDSVAEFPYKGFICITDGLISNIIKGEYTGNYKNENTVVIEATGMTVMAGAIDVHCFFAGYALEQYQKLNNKPLTEPTPDLLKEILNNREYIIPFFKNHMKMLNSKGITAVKEMGFDDYYGFTTILEELEKSNELSVRFHFMSQPMESAINIPYGISMRKKFSSDFVKFSGFNMMTDGSVSDNCAEIKEPYLDMDTCCMQDINWDQIKADVLLADENGFRYSLHAQGDAAIHNAIEVLDNCQKTPDGKLKNRHAITDLEFSDASDFVKMGNIGIVGEIYPQIQSLAHRKDKLEMIDTKIGLDRGQNYWNRRSALDAGVTLSCGTDLPLLIDDIPESIYHAVGGLFPDSDLPFNQSNMISRAELLKAWTYGGAYNLSIEKKAGSLEVGKFADLVIFDGDLFRTDINSIKNIKVKYTYLAGNLVFQN</sequence>
<evidence type="ECO:0000259" key="1">
    <source>
        <dbReference type="Pfam" id="PF07969"/>
    </source>
</evidence>
<accession>A0A285SJJ9</accession>
<gene>
    <name evidence="2" type="ORF">SAMN02910411_2402</name>
</gene>
<dbReference type="Pfam" id="PF07969">
    <property type="entry name" value="Amidohydro_3"/>
    <property type="match status" value="1"/>
</dbReference>
<dbReference type="EMBL" id="OBMR01000008">
    <property type="protein sequence ID" value="SOC08054.1"/>
    <property type="molecule type" value="Genomic_DNA"/>
</dbReference>
<dbReference type="PANTHER" id="PTHR22642:SF2">
    <property type="entry name" value="PROTEIN LONG AFTER FAR-RED 3"/>
    <property type="match status" value="1"/>
</dbReference>
<dbReference type="InterPro" id="IPR032466">
    <property type="entry name" value="Metal_Hydrolase"/>
</dbReference>
<dbReference type="SUPFAM" id="SSF51556">
    <property type="entry name" value="Metallo-dependent hydrolases"/>
    <property type="match status" value="1"/>
</dbReference>
<proteinExistence type="predicted"/>
<dbReference type="PANTHER" id="PTHR22642">
    <property type="entry name" value="IMIDAZOLONEPROPIONASE"/>
    <property type="match status" value="1"/>
</dbReference>
<reference evidence="2 3" key="1">
    <citation type="submission" date="2017-08" db="EMBL/GenBank/DDBJ databases">
        <authorList>
            <person name="de Groot N.N."/>
        </authorList>
    </citation>
    <scope>NUCLEOTIDE SEQUENCE [LARGE SCALE GENOMIC DNA]</scope>
    <source>
        <strain evidence="2 3">DSM 9787</strain>
    </source>
</reference>
<dbReference type="SUPFAM" id="SSF51338">
    <property type="entry name" value="Composite domain of metallo-dependent hydrolases"/>
    <property type="match status" value="1"/>
</dbReference>